<dbReference type="EMBL" id="LUGG01000052">
    <property type="protein sequence ID" value="OBZ65156.1"/>
    <property type="molecule type" value="Genomic_DNA"/>
</dbReference>
<evidence type="ECO:0000256" key="1">
    <source>
        <dbReference type="SAM" id="Phobius"/>
    </source>
</evidence>
<sequence length="83" mass="9169">MSGRAASLHRVFSGVLCQSQLTALPPLTPPKKKSLTTYMITTIAQTFAVVLRNAFAIKVSSRPKRGPGSPLWRSARMKIYHGW</sequence>
<proteinExistence type="predicted"/>
<name>A0A1C7LLS9_GRIFR</name>
<gene>
    <name evidence="2" type="ORF">A0H81_14837</name>
</gene>
<protein>
    <submittedName>
        <fullName evidence="2">Uncharacterized protein</fullName>
    </submittedName>
</protein>
<evidence type="ECO:0000313" key="2">
    <source>
        <dbReference type="EMBL" id="OBZ65156.1"/>
    </source>
</evidence>
<organism evidence="2 3">
    <name type="scientific">Grifola frondosa</name>
    <name type="common">Maitake</name>
    <name type="synonym">Polyporus frondosus</name>
    <dbReference type="NCBI Taxonomy" id="5627"/>
    <lineage>
        <taxon>Eukaryota</taxon>
        <taxon>Fungi</taxon>
        <taxon>Dikarya</taxon>
        <taxon>Basidiomycota</taxon>
        <taxon>Agaricomycotina</taxon>
        <taxon>Agaricomycetes</taxon>
        <taxon>Polyporales</taxon>
        <taxon>Grifolaceae</taxon>
        <taxon>Grifola</taxon>
    </lineage>
</organism>
<keyword evidence="1" id="KW-0472">Membrane</keyword>
<dbReference type="Proteomes" id="UP000092993">
    <property type="component" value="Unassembled WGS sequence"/>
</dbReference>
<accession>A0A1C7LLS9</accession>
<keyword evidence="1" id="KW-0812">Transmembrane</keyword>
<feature type="transmembrane region" description="Helical" evidence="1">
    <location>
        <begin position="35"/>
        <end position="55"/>
    </location>
</feature>
<reference evidence="2 3" key="1">
    <citation type="submission" date="2016-03" db="EMBL/GenBank/DDBJ databases">
        <title>Whole genome sequencing of Grifola frondosa 9006-11.</title>
        <authorList>
            <person name="Min B."/>
            <person name="Park H."/>
            <person name="Kim J.-G."/>
            <person name="Cho H."/>
            <person name="Oh Y.-L."/>
            <person name="Kong W.-S."/>
            <person name="Choi I.-G."/>
        </authorList>
    </citation>
    <scope>NUCLEOTIDE SEQUENCE [LARGE SCALE GENOMIC DNA]</scope>
    <source>
        <strain evidence="2 3">9006-11</strain>
    </source>
</reference>
<keyword evidence="3" id="KW-1185">Reference proteome</keyword>
<comment type="caution">
    <text evidence="2">The sequence shown here is derived from an EMBL/GenBank/DDBJ whole genome shotgun (WGS) entry which is preliminary data.</text>
</comment>
<dbReference type="AlphaFoldDB" id="A0A1C7LLS9"/>
<keyword evidence="1" id="KW-1133">Transmembrane helix</keyword>
<evidence type="ECO:0000313" key="3">
    <source>
        <dbReference type="Proteomes" id="UP000092993"/>
    </source>
</evidence>